<comment type="caution">
    <text evidence="1">The sequence shown here is derived from an EMBL/GenBank/DDBJ whole genome shotgun (WGS) entry which is preliminary data.</text>
</comment>
<organism evidence="1 2">
    <name type="scientific">Ixodes persulcatus</name>
    <name type="common">Taiga tick</name>
    <dbReference type="NCBI Taxonomy" id="34615"/>
    <lineage>
        <taxon>Eukaryota</taxon>
        <taxon>Metazoa</taxon>
        <taxon>Ecdysozoa</taxon>
        <taxon>Arthropoda</taxon>
        <taxon>Chelicerata</taxon>
        <taxon>Arachnida</taxon>
        <taxon>Acari</taxon>
        <taxon>Parasitiformes</taxon>
        <taxon>Ixodida</taxon>
        <taxon>Ixodoidea</taxon>
        <taxon>Ixodidae</taxon>
        <taxon>Ixodinae</taxon>
        <taxon>Ixodes</taxon>
    </lineage>
</organism>
<evidence type="ECO:0000313" key="2">
    <source>
        <dbReference type="Proteomes" id="UP000805193"/>
    </source>
</evidence>
<proteinExistence type="predicted"/>
<dbReference type="Proteomes" id="UP000805193">
    <property type="component" value="Unassembled WGS sequence"/>
</dbReference>
<dbReference type="EMBL" id="JABSTQ010010982">
    <property type="protein sequence ID" value="KAG0416172.1"/>
    <property type="molecule type" value="Genomic_DNA"/>
</dbReference>
<keyword evidence="2" id="KW-1185">Reference proteome</keyword>
<feature type="non-terminal residue" evidence="1">
    <location>
        <position position="1"/>
    </location>
</feature>
<gene>
    <name evidence="1" type="ORF">HPB47_006657</name>
</gene>
<sequence>VVRDFGKASGDGQKLYQLLQTKASSSDNIISDWIVEYAFLKFRGSVISKSPGMAFARQNFTTSSEQLEHAARLTAAALNFKYLIDRNLLKPDVLGATPLDMTQYKNIFGSCRVPLVGGDKLEFTSLNDESSKNVLIINNNQFFVFNAHDERGVPFDEGTILALLLRVTDMSREDGTPIGILTTDERDAWAKAHERLCQNPRNAASLQAIRKAALAVCLDRKLHNSEPYEVTSGQQLFAGGQDGENAANRWWDKTIQLVVGKEGLTGFLFEHSSIDATMGAALADYCMAYIADSGAVVTPKEATKVDIIKLEFNIEPETLEDIAMAKSNQARFRANSDKLFFKFTKYGKNSVKSWKLSPDSYVQMALQLACYKVFCRPTMMNENLSTRKFLRGRTEGVYSISKDSASFCKIFEDPHASMEEKRDSLRKAVESHKQEANLASNGRGLIRLFTLLGTTAVENGIPLHDFFTGAAYQTSRHVTLVTSQVSTECDSATFFEPFVSDGYAIFYNVQSDSLTFAISSCKSCPETSSAKFKEALEKSLIQMEDCVVWSDRKV</sequence>
<evidence type="ECO:0000313" key="1">
    <source>
        <dbReference type="EMBL" id="KAG0416172.1"/>
    </source>
</evidence>
<accession>A0AC60PA81</accession>
<protein>
    <submittedName>
        <fullName evidence="1">Uncharacterized protein</fullName>
    </submittedName>
</protein>
<name>A0AC60PA81_IXOPE</name>
<reference evidence="1 2" key="1">
    <citation type="journal article" date="2020" name="Cell">
        <title>Large-Scale Comparative Analyses of Tick Genomes Elucidate Their Genetic Diversity and Vector Capacities.</title>
        <authorList>
            <consortium name="Tick Genome and Microbiome Consortium (TIGMIC)"/>
            <person name="Jia N."/>
            <person name="Wang J."/>
            <person name="Shi W."/>
            <person name="Du L."/>
            <person name="Sun Y."/>
            <person name="Zhan W."/>
            <person name="Jiang J.F."/>
            <person name="Wang Q."/>
            <person name="Zhang B."/>
            <person name="Ji P."/>
            <person name="Bell-Sakyi L."/>
            <person name="Cui X.M."/>
            <person name="Yuan T.T."/>
            <person name="Jiang B.G."/>
            <person name="Yang W.F."/>
            <person name="Lam T.T."/>
            <person name="Chang Q.C."/>
            <person name="Ding S.J."/>
            <person name="Wang X.J."/>
            <person name="Zhu J.G."/>
            <person name="Ruan X.D."/>
            <person name="Zhao L."/>
            <person name="Wei J.T."/>
            <person name="Ye R.Z."/>
            <person name="Que T.C."/>
            <person name="Du C.H."/>
            <person name="Zhou Y.H."/>
            <person name="Cheng J.X."/>
            <person name="Dai P.F."/>
            <person name="Guo W.B."/>
            <person name="Han X.H."/>
            <person name="Huang E.J."/>
            <person name="Li L.F."/>
            <person name="Wei W."/>
            <person name="Gao Y.C."/>
            <person name="Liu J.Z."/>
            <person name="Shao H.Z."/>
            <person name="Wang X."/>
            <person name="Wang C.C."/>
            <person name="Yang T.C."/>
            <person name="Huo Q.B."/>
            <person name="Li W."/>
            <person name="Chen H.Y."/>
            <person name="Chen S.E."/>
            <person name="Zhou L.G."/>
            <person name="Ni X.B."/>
            <person name="Tian J.H."/>
            <person name="Sheng Y."/>
            <person name="Liu T."/>
            <person name="Pan Y.S."/>
            <person name="Xia L.Y."/>
            <person name="Li J."/>
            <person name="Zhao F."/>
            <person name="Cao W.C."/>
        </authorList>
    </citation>
    <scope>NUCLEOTIDE SEQUENCE [LARGE SCALE GENOMIC DNA]</scope>
    <source>
        <strain evidence="1">Iper-2018</strain>
    </source>
</reference>